<organism evidence="1 2">
    <name type="scientific">Candidatus Gallacutalibacter pullicola</name>
    <dbReference type="NCBI Taxonomy" id="2840830"/>
    <lineage>
        <taxon>Bacteria</taxon>
        <taxon>Bacillati</taxon>
        <taxon>Bacillota</taxon>
        <taxon>Clostridia</taxon>
        <taxon>Eubacteriales</taxon>
        <taxon>Candidatus Gallacutalibacter</taxon>
    </lineage>
</organism>
<comment type="caution">
    <text evidence="1">The sequence shown here is derived from an EMBL/GenBank/DDBJ whole genome shotgun (WGS) entry which is preliminary data.</text>
</comment>
<protein>
    <submittedName>
        <fullName evidence="1">Uncharacterized protein</fullName>
    </submittedName>
</protein>
<dbReference type="EMBL" id="DVHF01000116">
    <property type="protein sequence ID" value="HIR57918.1"/>
    <property type="molecule type" value="Genomic_DNA"/>
</dbReference>
<dbReference type="AlphaFoldDB" id="A0A9D1DRY7"/>
<reference evidence="1" key="1">
    <citation type="submission" date="2020-10" db="EMBL/GenBank/DDBJ databases">
        <authorList>
            <person name="Gilroy R."/>
        </authorList>
    </citation>
    <scope>NUCLEOTIDE SEQUENCE</scope>
    <source>
        <strain evidence="1">ChiSjej1B19-7085</strain>
    </source>
</reference>
<evidence type="ECO:0000313" key="2">
    <source>
        <dbReference type="Proteomes" id="UP000886785"/>
    </source>
</evidence>
<gene>
    <name evidence="1" type="ORF">IAA54_09630</name>
</gene>
<sequence>MIFENERKLLGEQEYSSTDYSLIPLLREAASIRKKLGRKGYLLDAYLSAFLEAVMPLSDYEACEEGFSDATEFRDLCRKAVGQRPTDPVVREVYDENGWISSFQESSTRTELLQALCLDRKLSVFVCNFMDKWKNRIGGELDVPGFQTLYQRIAAETGEDVMEKFNLHLKQRFMIAPCLSMFLQGMTCDLLLALITEDLETNRKVFQILMDHLEEDK</sequence>
<reference evidence="1" key="2">
    <citation type="journal article" date="2021" name="PeerJ">
        <title>Extensive microbial diversity within the chicken gut microbiome revealed by metagenomics and culture.</title>
        <authorList>
            <person name="Gilroy R."/>
            <person name="Ravi A."/>
            <person name="Getino M."/>
            <person name="Pursley I."/>
            <person name="Horton D.L."/>
            <person name="Alikhan N.F."/>
            <person name="Baker D."/>
            <person name="Gharbi K."/>
            <person name="Hall N."/>
            <person name="Watson M."/>
            <person name="Adriaenssens E.M."/>
            <person name="Foster-Nyarko E."/>
            <person name="Jarju S."/>
            <person name="Secka A."/>
            <person name="Antonio M."/>
            <person name="Oren A."/>
            <person name="Chaudhuri R.R."/>
            <person name="La Ragione R."/>
            <person name="Hildebrand F."/>
            <person name="Pallen M.J."/>
        </authorList>
    </citation>
    <scope>NUCLEOTIDE SEQUENCE</scope>
    <source>
        <strain evidence="1">ChiSjej1B19-7085</strain>
    </source>
</reference>
<accession>A0A9D1DRY7</accession>
<name>A0A9D1DRY7_9FIRM</name>
<evidence type="ECO:0000313" key="1">
    <source>
        <dbReference type="EMBL" id="HIR57918.1"/>
    </source>
</evidence>
<proteinExistence type="predicted"/>
<dbReference type="Proteomes" id="UP000886785">
    <property type="component" value="Unassembled WGS sequence"/>
</dbReference>